<evidence type="ECO:0000256" key="1">
    <source>
        <dbReference type="SAM" id="MobiDB-lite"/>
    </source>
</evidence>
<protein>
    <submittedName>
        <fullName evidence="2">Uncharacterized protein</fullName>
    </submittedName>
</protein>
<reference evidence="2 3" key="1">
    <citation type="submission" date="2016-05" db="EMBL/GenBank/DDBJ databases">
        <title>A degradative enzymes factory behind the ericoid mycorrhizal symbiosis.</title>
        <authorList>
            <consortium name="DOE Joint Genome Institute"/>
            <person name="Martino E."/>
            <person name="Morin E."/>
            <person name="Grelet G."/>
            <person name="Kuo A."/>
            <person name="Kohler A."/>
            <person name="Daghino S."/>
            <person name="Barry K."/>
            <person name="Choi C."/>
            <person name="Cichocki N."/>
            <person name="Clum A."/>
            <person name="Copeland A."/>
            <person name="Hainaut M."/>
            <person name="Haridas S."/>
            <person name="Labutti K."/>
            <person name="Lindquist E."/>
            <person name="Lipzen A."/>
            <person name="Khouja H.-R."/>
            <person name="Murat C."/>
            <person name="Ohm R."/>
            <person name="Olson A."/>
            <person name="Spatafora J."/>
            <person name="Veneault-Fourrey C."/>
            <person name="Henrissat B."/>
            <person name="Grigoriev I."/>
            <person name="Martin F."/>
            <person name="Perotto S."/>
        </authorList>
    </citation>
    <scope>NUCLEOTIDE SEQUENCE [LARGE SCALE GENOMIC DNA]</scope>
    <source>
        <strain evidence="2 3">UAMH 7357</strain>
    </source>
</reference>
<keyword evidence="3" id="KW-1185">Reference proteome</keyword>
<organism evidence="2 3">
    <name type="scientific">Hyaloscypha hepaticicola</name>
    <dbReference type="NCBI Taxonomy" id="2082293"/>
    <lineage>
        <taxon>Eukaryota</taxon>
        <taxon>Fungi</taxon>
        <taxon>Dikarya</taxon>
        <taxon>Ascomycota</taxon>
        <taxon>Pezizomycotina</taxon>
        <taxon>Leotiomycetes</taxon>
        <taxon>Helotiales</taxon>
        <taxon>Hyaloscyphaceae</taxon>
        <taxon>Hyaloscypha</taxon>
    </lineage>
</organism>
<sequence length="211" mass="23471">MPKTGMKTLTVKHHISLASPAASGACTSVQIPRFAASYWQEERSDQANFQAVGITLDHDAFAPPKNAIHTLKASKALRSQTTIIYIYFPSIDAGRSSLLDLPNWLDLPPQLTHQTPDHTQAPGEHPDWTDQQFRPPPVRTQIIERRRQGVRSEIGSLYADGCRICTLAKPPDTPESPDTRFSSSSSLTSHIFTGRFIILISSWLIVHEMES</sequence>
<evidence type="ECO:0000313" key="2">
    <source>
        <dbReference type="EMBL" id="PMD20903.1"/>
    </source>
</evidence>
<dbReference type="PROSITE" id="PS51257">
    <property type="entry name" value="PROKAR_LIPOPROTEIN"/>
    <property type="match status" value="1"/>
</dbReference>
<name>A0A2J6Q3T4_9HELO</name>
<feature type="region of interest" description="Disordered" evidence="1">
    <location>
        <begin position="113"/>
        <end position="134"/>
    </location>
</feature>
<evidence type="ECO:0000313" key="3">
    <source>
        <dbReference type="Proteomes" id="UP000235672"/>
    </source>
</evidence>
<accession>A0A2J6Q3T4</accession>
<dbReference type="Proteomes" id="UP000235672">
    <property type="component" value="Unassembled WGS sequence"/>
</dbReference>
<dbReference type="AlphaFoldDB" id="A0A2J6Q3T4"/>
<proteinExistence type="predicted"/>
<dbReference type="EMBL" id="KZ613483">
    <property type="protein sequence ID" value="PMD20903.1"/>
    <property type="molecule type" value="Genomic_DNA"/>
</dbReference>
<gene>
    <name evidence="2" type="ORF">NA56DRAFT_704138</name>
</gene>